<evidence type="ECO:0000313" key="3">
    <source>
        <dbReference type="Proteomes" id="UP000022141"/>
    </source>
</evidence>
<accession>A0A011NX37</accession>
<dbReference type="STRING" id="1454004.AW11_02700"/>
<proteinExistence type="predicted"/>
<organism evidence="2 3">
    <name type="scientific">Accumulibacter regalis</name>
    <dbReference type="NCBI Taxonomy" id="522306"/>
    <lineage>
        <taxon>Bacteria</taxon>
        <taxon>Pseudomonadati</taxon>
        <taxon>Pseudomonadota</taxon>
        <taxon>Betaproteobacteria</taxon>
        <taxon>Candidatus Accumulibacter</taxon>
    </lineage>
</organism>
<evidence type="ECO:0000313" key="2">
    <source>
        <dbReference type="EMBL" id="EXI87273.1"/>
    </source>
</evidence>
<reference evidence="2" key="1">
    <citation type="submission" date="2014-02" db="EMBL/GenBank/DDBJ databases">
        <title>Expanding our view of genomic diversity in Candidatus Accumulibacter clades.</title>
        <authorList>
            <person name="Skennerton C.T."/>
            <person name="Barr J.J."/>
            <person name="Slater F.R."/>
            <person name="Bond P.L."/>
            <person name="Tyson G.W."/>
        </authorList>
    </citation>
    <scope>NUCLEOTIDE SEQUENCE [LARGE SCALE GENOMIC DNA]</scope>
</reference>
<name>A0A011NX37_ACCRE</name>
<evidence type="ECO:0000256" key="1">
    <source>
        <dbReference type="SAM" id="MobiDB-lite"/>
    </source>
</evidence>
<comment type="caution">
    <text evidence="2">The sequence shown here is derived from an EMBL/GenBank/DDBJ whole genome shotgun (WGS) entry which is preliminary data.</text>
</comment>
<keyword evidence="3" id="KW-1185">Reference proteome</keyword>
<dbReference type="EMBL" id="JEMY01000036">
    <property type="protein sequence ID" value="EXI87273.1"/>
    <property type="molecule type" value="Genomic_DNA"/>
</dbReference>
<sequence>MLFGSAQFAPMTAADRAVQVALETRGKAGLEQLSNTVVKGIDAAKSVNGWEVRADVVSAGVLLPADGGRVEKSLAAVAGSSITLSVLTPGGLIVKPEGFHQGATITRAGTGPPTGHPGSRRTKRSIEVADPTNRRLHSTRPTRRTGIGETPRAGRNMGSVAERRYRATNSADVALRSGKGSHLANLAKQS</sequence>
<feature type="region of interest" description="Disordered" evidence="1">
    <location>
        <begin position="105"/>
        <end position="161"/>
    </location>
</feature>
<protein>
    <submittedName>
        <fullName evidence="2">Uncharacterized protein</fullName>
    </submittedName>
</protein>
<dbReference type="Proteomes" id="UP000022141">
    <property type="component" value="Unassembled WGS sequence"/>
</dbReference>
<feature type="region of interest" description="Disordered" evidence="1">
    <location>
        <begin position="171"/>
        <end position="190"/>
    </location>
</feature>
<feature type="compositionally biased region" description="Basic residues" evidence="1">
    <location>
        <begin position="134"/>
        <end position="143"/>
    </location>
</feature>
<gene>
    <name evidence="2" type="ORF">AW11_02700</name>
</gene>
<dbReference type="AlphaFoldDB" id="A0A011NX37"/>